<dbReference type="GO" id="GO:0006139">
    <property type="term" value="P:nucleobase-containing compound metabolic process"/>
    <property type="evidence" value="ECO:0007669"/>
    <property type="project" value="InterPro"/>
</dbReference>
<dbReference type="PANTHER" id="PTHR13620:SF104">
    <property type="entry name" value="EXONUCLEASE 3'-5' DOMAIN-CONTAINING PROTEIN 2"/>
    <property type="match status" value="1"/>
</dbReference>
<gene>
    <name evidence="5" type="ORF">B0T16DRAFT_404805</name>
</gene>
<dbReference type="GO" id="GO:0005634">
    <property type="term" value="C:nucleus"/>
    <property type="evidence" value="ECO:0007669"/>
    <property type="project" value="TreeGrafter"/>
</dbReference>
<feature type="region of interest" description="Disordered" evidence="3">
    <location>
        <begin position="51"/>
        <end position="74"/>
    </location>
</feature>
<feature type="domain" description="3'-5' exonuclease" evidence="4">
    <location>
        <begin position="164"/>
        <end position="352"/>
    </location>
</feature>
<dbReference type="GO" id="GO:0005737">
    <property type="term" value="C:cytoplasm"/>
    <property type="evidence" value="ECO:0007669"/>
    <property type="project" value="TreeGrafter"/>
</dbReference>
<dbReference type="FunFam" id="3.30.420.10:FF:000100">
    <property type="entry name" value="3'-5' exonuclease/helicase (Wrn), putative"/>
    <property type="match status" value="1"/>
</dbReference>
<dbReference type="Pfam" id="PF01612">
    <property type="entry name" value="DNA_pol_A_exo1"/>
    <property type="match status" value="1"/>
</dbReference>
<dbReference type="SUPFAM" id="SSF53098">
    <property type="entry name" value="Ribonuclease H-like"/>
    <property type="match status" value="1"/>
</dbReference>
<dbReference type="Gene3D" id="3.30.420.10">
    <property type="entry name" value="Ribonuclease H-like superfamily/Ribonuclease H"/>
    <property type="match status" value="1"/>
</dbReference>
<dbReference type="AlphaFoldDB" id="A0AA40CWK3"/>
<feature type="region of interest" description="Disordered" evidence="3">
    <location>
        <begin position="444"/>
        <end position="481"/>
    </location>
</feature>
<dbReference type="InterPro" id="IPR051132">
    <property type="entry name" value="3-5_Exonuclease_domain"/>
</dbReference>
<feature type="compositionally biased region" description="Basic and acidic residues" evidence="3">
    <location>
        <begin position="464"/>
        <end position="474"/>
    </location>
</feature>
<dbReference type="InterPro" id="IPR012337">
    <property type="entry name" value="RNaseH-like_sf"/>
</dbReference>
<dbReference type="PANTHER" id="PTHR13620">
    <property type="entry name" value="3-5 EXONUCLEASE"/>
    <property type="match status" value="1"/>
</dbReference>
<evidence type="ECO:0000313" key="5">
    <source>
        <dbReference type="EMBL" id="KAK0651844.1"/>
    </source>
</evidence>
<dbReference type="InterPro" id="IPR002562">
    <property type="entry name" value="3'-5'_exonuclease_dom"/>
</dbReference>
<feature type="compositionally biased region" description="Low complexity" evidence="3">
    <location>
        <begin position="444"/>
        <end position="457"/>
    </location>
</feature>
<evidence type="ECO:0000259" key="4">
    <source>
        <dbReference type="SMART" id="SM00474"/>
    </source>
</evidence>
<organism evidence="5 6">
    <name type="scientific">Cercophora newfieldiana</name>
    <dbReference type="NCBI Taxonomy" id="92897"/>
    <lineage>
        <taxon>Eukaryota</taxon>
        <taxon>Fungi</taxon>
        <taxon>Dikarya</taxon>
        <taxon>Ascomycota</taxon>
        <taxon>Pezizomycotina</taxon>
        <taxon>Sordariomycetes</taxon>
        <taxon>Sordariomycetidae</taxon>
        <taxon>Sordariales</taxon>
        <taxon>Lasiosphaeriaceae</taxon>
        <taxon>Cercophora</taxon>
    </lineage>
</organism>
<dbReference type="CDD" id="cd06141">
    <property type="entry name" value="WRN_exo"/>
    <property type="match status" value="1"/>
</dbReference>
<reference evidence="5" key="1">
    <citation type="submission" date="2023-06" db="EMBL/GenBank/DDBJ databases">
        <title>Genome-scale phylogeny and comparative genomics of the fungal order Sordariales.</title>
        <authorList>
            <consortium name="Lawrence Berkeley National Laboratory"/>
            <person name="Hensen N."/>
            <person name="Bonometti L."/>
            <person name="Westerberg I."/>
            <person name="Brannstrom I.O."/>
            <person name="Guillou S."/>
            <person name="Cros-Aarteil S."/>
            <person name="Calhoun S."/>
            <person name="Haridas S."/>
            <person name="Kuo A."/>
            <person name="Mondo S."/>
            <person name="Pangilinan J."/>
            <person name="Riley R."/>
            <person name="Labutti K."/>
            <person name="Andreopoulos B."/>
            <person name="Lipzen A."/>
            <person name="Chen C."/>
            <person name="Yanf M."/>
            <person name="Daum C."/>
            <person name="Ng V."/>
            <person name="Clum A."/>
            <person name="Steindorff A."/>
            <person name="Ohm R."/>
            <person name="Martin F."/>
            <person name="Silar P."/>
            <person name="Natvig D."/>
            <person name="Lalanne C."/>
            <person name="Gautier V."/>
            <person name="Ament-Velasquez S.L."/>
            <person name="Kruys A."/>
            <person name="Hutchinson M.I."/>
            <person name="Powell A.J."/>
            <person name="Barry K."/>
            <person name="Miller A.N."/>
            <person name="Grigoriev I.V."/>
            <person name="Debuchy R."/>
            <person name="Gladieux P."/>
            <person name="Thoren M.H."/>
            <person name="Johannesson H."/>
        </authorList>
    </citation>
    <scope>NUCLEOTIDE SEQUENCE</scope>
    <source>
        <strain evidence="5">SMH2532-1</strain>
    </source>
</reference>
<dbReference type="GO" id="GO:0003676">
    <property type="term" value="F:nucleic acid binding"/>
    <property type="evidence" value="ECO:0007669"/>
    <property type="project" value="InterPro"/>
</dbReference>
<keyword evidence="6" id="KW-1185">Reference proteome</keyword>
<keyword evidence="1" id="KW-0540">Nuclease</keyword>
<keyword evidence="2" id="KW-0378">Hydrolase</keyword>
<sequence length="481" mass="53228">MESSSGTPRKWAWHVSHGLVFAGDNRVVYPRLPLAKYHSASVVATHDASLSEPDLGALPRGAVSESDSSGDGMQVPVAESFESTKQDVTPVDQPETAAPKVASAGAAKTKEALSCKPPFTPLDFKIPDDLFQKAKNAPEGTPESWWSYNLYRGPTTAGNPKVKVHYSKTMHTTERVLQQYFMNEKILGFDLEWASDAKPNQGARRNVSLVQIASPSRIGLFHIAMYPKHSELVAPSLKKIMEDPDVTKVGVWIKGDCTKLRNYLGIEARSIFELSHLYRLIKYTTGELGMVSKKLVRMGIQVEDCLQLPLFKGLDVRASDWSRPLKMEQIIYSASDAYASLQLYHVLDHQRQSLDPTPPMPYHADLNLPIRLADKVILPAEAEDELEVKDESDLAAPESAAALAKYLNSTDMKSSVNVEEEDPAEQLSLTKETVTESIATTDTTTTVVTSVATTRSTVTRKRQKDPAVPKDPRRPQRPPRH</sequence>
<proteinExistence type="predicted"/>
<name>A0AA40CWK3_9PEZI</name>
<dbReference type="Proteomes" id="UP001174936">
    <property type="component" value="Unassembled WGS sequence"/>
</dbReference>
<comment type="caution">
    <text evidence="5">The sequence shown here is derived from an EMBL/GenBank/DDBJ whole genome shotgun (WGS) entry which is preliminary data.</text>
</comment>
<evidence type="ECO:0000313" key="6">
    <source>
        <dbReference type="Proteomes" id="UP001174936"/>
    </source>
</evidence>
<dbReference type="GO" id="GO:0008408">
    <property type="term" value="F:3'-5' exonuclease activity"/>
    <property type="evidence" value="ECO:0007669"/>
    <property type="project" value="InterPro"/>
</dbReference>
<accession>A0AA40CWK3</accession>
<evidence type="ECO:0000256" key="3">
    <source>
        <dbReference type="SAM" id="MobiDB-lite"/>
    </source>
</evidence>
<protein>
    <submittedName>
        <fullName evidence="5">Ribonuclease H-like domain-containing protein</fullName>
    </submittedName>
</protein>
<dbReference type="InterPro" id="IPR036397">
    <property type="entry name" value="RNaseH_sf"/>
</dbReference>
<dbReference type="SMART" id="SM00474">
    <property type="entry name" value="35EXOc"/>
    <property type="match status" value="1"/>
</dbReference>
<evidence type="ECO:0000256" key="2">
    <source>
        <dbReference type="ARBA" id="ARBA00022801"/>
    </source>
</evidence>
<dbReference type="EMBL" id="JAULSV010000002">
    <property type="protein sequence ID" value="KAK0651844.1"/>
    <property type="molecule type" value="Genomic_DNA"/>
</dbReference>
<evidence type="ECO:0000256" key="1">
    <source>
        <dbReference type="ARBA" id="ARBA00022722"/>
    </source>
</evidence>